<dbReference type="Gene3D" id="1.10.287.1490">
    <property type="match status" value="1"/>
</dbReference>
<sequence length="347" mass="38356">MATTPSNPTPSGPTPGQNPGPAKKDDGQQKLKIAAIATIAILSIVCIVLVINLVNKNKTNDSLTYQLDESEQLKAEVEKQYYEALSELEELRGSNEELNALIDAQKNELKESKDRIDVLLRDSRNLGKARKEIKGLTAQVEQYLAEINQLRQENEELTVRTTQLSEENNQLYNNLDSARSRNMELSSARAALVSEKEALEADRARLARKVNIASVVKVANVEAEGLKIRNNGKTTSRKSAKSVDQLQVCFTTTANQVAEPGTEEFLIRILNPLGETLAVESMGSGVFVNNASGDQIRFTMAKDVDYDQDEQRICMVWAPSQAFQEGNYEIEVYNKGHLAGATSIQLK</sequence>
<comment type="caution">
    <text evidence="4">The sequence shown here is derived from an EMBL/GenBank/DDBJ whole genome shotgun (WGS) entry which is preliminary data.</text>
</comment>
<keyword evidence="3" id="KW-1133">Transmembrane helix</keyword>
<gene>
    <name evidence="4" type="ORF">FRY97_01955</name>
</gene>
<keyword evidence="5" id="KW-1185">Reference proteome</keyword>
<feature type="compositionally biased region" description="Pro residues" evidence="2">
    <location>
        <begin position="7"/>
        <end position="18"/>
    </location>
</feature>
<evidence type="ECO:0000313" key="5">
    <source>
        <dbReference type="Proteomes" id="UP000321580"/>
    </source>
</evidence>
<evidence type="ECO:0000313" key="4">
    <source>
        <dbReference type="EMBL" id="TXB68852.1"/>
    </source>
</evidence>
<protein>
    <recommendedName>
        <fullName evidence="6">Chromosome partitioning protein ParA</fullName>
    </recommendedName>
</protein>
<dbReference type="OrthoDB" id="848185at2"/>
<name>A0A5C6S355_9BACT</name>
<dbReference type="AlphaFoldDB" id="A0A5C6S355"/>
<proteinExistence type="predicted"/>
<evidence type="ECO:0008006" key="6">
    <source>
        <dbReference type="Google" id="ProtNLM"/>
    </source>
</evidence>
<evidence type="ECO:0000256" key="2">
    <source>
        <dbReference type="SAM" id="MobiDB-lite"/>
    </source>
</evidence>
<keyword evidence="3" id="KW-0812">Transmembrane</keyword>
<dbReference type="RefSeq" id="WP_147165739.1">
    <property type="nucleotide sequence ID" value="NZ_VOOR01000003.1"/>
</dbReference>
<evidence type="ECO:0000256" key="3">
    <source>
        <dbReference type="SAM" id="Phobius"/>
    </source>
</evidence>
<reference evidence="4 5" key="1">
    <citation type="submission" date="2019-08" db="EMBL/GenBank/DDBJ databases">
        <title>Genome of Phaeodactylibacter luteus.</title>
        <authorList>
            <person name="Bowman J.P."/>
        </authorList>
    </citation>
    <scope>NUCLEOTIDE SEQUENCE [LARGE SCALE GENOMIC DNA]</scope>
    <source>
        <strain evidence="4 5">KCTC 42180</strain>
    </source>
</reference>
<evidence type="ECO:0000256" key="1">
    <source>
        <dbReference type="SAM" id="Coils"/>
    </source>
</evidence>
<feature type="coiled-coil region" evidence="1">
    <location>
        <begin position="60"/>
        <end position="209"/>
    </location>
</feature>
<dbReference type="EMBL" id="VOOR01000003">
    <property type="protein sequence ID" value="TXB68852.1"/>
    <property type="molecule type" value="Genomic_DNA"/>
</dbReference>
<organism evidence="4 5">
    <name type="scientific">Phaeodactylibacter luteus</name>
    <dbReference type="NCBI Taxonomy" id="1564516"/>
    <lineage>
        <taxon>Bacteria</taxon>
        <taxon>Pseudomonadati</taxon>
        <taxon>Bacteroidota</taxon>
        <taxon>Saprospiria</taxon>
        <taxon>Saprospirales</taxon>
        <taxon>Haliscomenobacteraceae</taxon>
        <taxon>Phaeodactylibacter</taxon>
    </lineage>
</organism>
<accession>A0A5C6S355</accession>
<dbReference type="Proteomes" id="UP000321580">
    <property type="component" value="Unassembled WGS sequence"/>
</dbReference>
<keyword evidence="1" id="KW-0175">Coiled coil</keyword>
<feature type="region of interest" description="Disordered" evidence="2">
    <location>
        <begin position="1"/>
        <end position="26"/>
    </location>
</feature>
<feature type="transmembrane region" description="Helical" evidence="3">
    <location>
        <begin position="33"/>
        <end position="54"/>
    </location>
</feature>
<keyword evidence="3" id="KW-0472">Membrane</keyword>